<dbReference type="Proteomes" id="UP000470771">
    <property type="component" value="Unassembled WGS sequence"/>
</dbReference>
<reference evidence="3 4" key="1">
    <citation type="submission" date="2019-12" db="EMBL/GenBank/DDBJ databases">
        <authorList>
            <person name="Zhao J."/>
        </authorList>
    </citation>
    <scope>NUCLEOTIDE SEQUENCE [LARGE SCALE GENOMIC DNA]</scope>
    <source>
        <strain evidence="3 4">S-15</strain>
    </source>
</reference>
<dbReference type="PROSITE" id="PS00061">
    <property type="entry name" value="ADH_SHORT"/>
    <property type="match status" value="1"/>
</dbReference>
<dbReference type="InterPro" id="IPR036291">
    <property type="entry name" value="NAD(P)-bd_dom_sf"/>
</dbReference>
<gene>
    <name evidence="3" type="ORF">GQN54_00650</name>
</gene>
<name>A0A6N9NFP0_9FLAO</name>
<sequence>MLDTNRILEAANYDFNGKKILITGASGGIGFATAKKLIDSGAEVYTNSRREIEIISENHHHFCGDISEDSTIEKWISVLPNIDGVVYSAGILDTMPIRFAKKEKMMKTWDINFFAAVNLSAQLIKKKKLNKQGAFVFISSISAKHPYIGGSMYTASKAALETYSKVLALELKGKLIRSNCIAPAMVKTEMYEKGIEKGSLEFMEEHVAKYPFGAGESEDLAQAACFLLSDAARWINGITLTMDGGFLLQGT</sequence>
<organism evidence="3 4">
    <name type="scientific">Acidiluteibacter ferrifornacis</name>
    <dbReference type="NCBI Taxonomy" id="2692424"/>
    <lineage>
        <taxon>Bacteria</taxon>
        <taxon>Pseudomonadati</taxon>
        <taxon>Bacteroidota</taxon>
        <taxon>Flavobacteriia</taxon>
        <taxon>Flavobacteriales</taxon>
        <taxon>Cryomorphaceae</taxon>
        <taxon>Acidiluteibacter</taxon>
    </lineage>
</organism>
<dbReference type="SUPFAM" id="SSF51735">
    <property type="entry name" value="NAD(P)-binding Rossmann-fold domains"/>
    <property type="match status" value="1"/>
</dbReference>
<dbReference type="EMBL" id="WWNE01000003">
    <property type="protein sequence ID" value="NBG64604.1"/>
    <property type="molecule type" value="Genomic_DNA"/>
</dbReference>
<evidence type="ECO:0000256" key="2">
    <source>
        <dbReference type="ARBA" id="ARBA00023002"/>
    </source>
</evidence>
<dbReference type="Gene3D" id="3.40.50.720">
    <property type="entry name" value="NAD(P)-binding Rossmann-like Domain"/>
    <property type="match status" value="1"/>
</dbReference>
<dbReference type="CDD" id="cd05233">
    <property type="entry name" value="SDR_c"/>
    <property type="match status" value="1"/>
</dbReference>
<dbReference type="GO" id="GO:0016491">
    <property type="term" value="F:oxidoreductase activity"/>
    <property type="evidence" value="ECO:0007669"/>
    <property type="project" value="UniProtKB-KW"/>
</dbReference>
<dbReference type="InterPro" id="IPR002347">
    <property type="entry name" value="SDR_fam"/>
</dbReference>
<dbReference type="RefSeq" id="WP_160630942.1">
    <property type="nucleotide sequence ID" value="NZ_WWNE01000003.1"/>
</dbReference>
<keyword evidence="4" id="KW-1185">Reference proteome</keyword>
<proteinExistence type="inferred from homology"/>
<comment type="similarity">
    <text evidence="1">Belongs to the short-chain dehydrogenases/reductases (SDR) family.</text>
</comment>
<dbReference type="InterPro" id="IPR051122">
    <property type="entry name" value="SDR_DHRS6-like"/>
</dbReference>
<dbReference type="PRINTS" id="PR00081">
    <property type="entry name" value="GDHRDH"/>
</dbReference>
<evidence type="ECO:0000256" key="1">
    <source>
        <dbReference type="ARBA" id="ARBA00006484"/>
    </source>
</evidence>
<dbReference type="AlphaFoldDB" id="A0A6N9NFP0"/>
<dbReference type="InterPro" id="IPR020904">
    <property type="entry name" value="Sc_DH/Rdtase_CS"/>
</dbReference>
<dbReference type="PRINTS" id="PR00080">
    <property type="entry name" value="SDRFAMILY"/>
</dbReference>
<evidence type="ECO:0000313" key="4">
    <source>
        <dbReference type="Proteomes" id="UP000470771"/>
    </source>
</evidence>
<keyword evidence="2" id="KW-0560">Oxidoreductase</keyword>
<dbReference type="PANTHER" id="PTHR43477:SF1">
    <property type="entry name" value="DIHYDROANTICAPSIN 7-DEHYDROGENASE"/>
    <property type="match status" value="1"/>
</dbReference>
<protein>
    <submittedName>
        <fullName evidence="3">SDR family oxidoreductase</fullName>
    </submittedName>
</protein>
<dbReference type="Pfam" id="PF13561">
    <property type="entry name" value="adh_short_C2"/>
    <property type="match status" value="1"/>
</dbReference>
<dbReference type="PANTHER" id="PTHR43477">
    <property type="entry name" value="DIHYDROANTICAPSIN 7-DEHYDROGENASE"/>
    <property type="match status" value="1"/>
</dbReference>
<evidence type="ECO:0000313" key="3">
    <source>
        <dbReference type="EMBL" id="NBG64604.1"/>
    </source>
</evidence>
<comment type="caution">
    <text evidence="3">The sequence shown here is derived from an EMBL/GenBank/DDBJ whole genome shotgun (WGS) entry which is preliminary data.</text>
</comment>
<accession>A0A6N9NFP0</accession>